<reference evidence="2 3" key="1">
    <citation type="submission" date="2017-04" db="EMBL/GenBank/DDBJ databases">
        <authorList>
            <person name="Varghese N."/>
            <person name="Submissions S."/>
        </authorList>
    </citation>
    <scope>NUCLEOTIDE SEQUENCE [LARGE SCALE GENOMIC DNA]</scope>
    <source>
        <strain evidence="2 3">DSM 9789</strain>
    </source>
</reference>
<feature type="transmembrane region" description="Helical" evidence="1">
    <location>
        <begin position="61"/>
        <end position="77"/>
    </location>
</feature>
<name>A0A8G2FY53_PICTO</name>
<dbReference type="EMBL" id="FWYE01000005">
    <property type="protein sequence ID" value="SMD31578.1"/>
    <property type="molecule type" value="Genomic_DNA"/>
</dbReference>
<keyword evidence="1" id="KW-0472">Membrane</keyword>
<dbReference type="Proteomes" id="UP000192315">
    <property type="component" value="Unassembled WGS sequence"/>
</dbReference>
<keyword evidence="3" id="KW-1185">Reference proteome</keyword>
<gene>
    <name evidence="2" type="ORF">SAMN02745355_1531</name>
</gene>
<protein>
    <submittedName>
        <fullName evidence="2">Uncharacterized protein</fullName>
    </submittedName>
</protein>
<keyword evidence="1" id="KW-1133">Transmembrane helix</keyword>
<feature type="transmembrane region" description="Helical" evidence="1">
    <location>
        <begin position="97"/>
        <end position="118"/>
    </location>
</feature>
<organism evidence="2 3">
    <name type="scientific">Picrophilus torridus (strain ATCC 700027 / DSM 9790 / JCM 10055 / NBRC 100828 / KAW 2/3)</name>
    <dbReference type="NCBI Taxonomy" id="1122961"/>
    <lineage>
        <taxon>Archaea</taxon>
        <taxon>Methanobacteriati</taxon>
        <taxon>Thermoplasmatota</taxon>
        <taxon>Thermoplasmata</taxon>
        <taxon>Thermoplasmatales</taxon>
        <taxon>Picrophilaceae</taxon>
        <taxon>Picrophilus</taxon>
    </lineage>
</organism>
<accession>A0A8G2FY53</accession>
<dbReference type="AlphaFoldDB" id="A0A8G2FY53"/>
<feature type="transmembrane region" description="Helical" evidence="1">
    <location>
        <begin position="12"/>
        <end position="32"/>
    </location>
</feature>
<proteinExistence type="predicted"/>
<comment type="caution">
    <text evidence="2">The sequence shown here is derived from an EMBL/GenBank/DDBJ whole genome shotgun (WGS) entry which is preliminary data.</text>
</comment>
<dbReference type="RefSeq" id="WP_236719421.1">
    <property type="nucleotide sequence ID" value="NZ_FWYE01000005.1"/>
</dbReference>
<sequence>MASKFIDTLRWLAILGSSIWAGIHMTLLGIRIPYIAKAFFGFVIAIAIVASMIYVSEKKDFYLPVFVFYILDTLLLLESRITIAPVFNRKLPWTPSAIDSIILDIIMIVLSGVLYFAAKRSK</sequence>
<evidence type="ECO:0000256" key="1">
    <source>
        <dbReference type="SAM" id="Phobius"/>
    </source>
</evidence>
<evidence type="ECO:0000313" key="2">
    <source>
        <dbReference type="EMBL" id="SMD31578.1"/>
    </source>
</evidence>
<evidence type="ECO:0000313" key="3">
    <source>
        <dbReference type="Proteomes" id="UP000192315"/>
    </source>
</evidence>
<feature type="transmembrane region" description="Helical" evidence="1">
    <location>
        <begin position="38"/>
        <end position="54"/>
    </location>
</feature>
<keyword evidence="1" id="KW-0812">Transmembrane</keyword>